<dbReference type="CDD" id="cd00093">
    <property type="entry name" value="HTH_XRE"/>
    <property type="match status" value="1"/>
</dbReference>
<evidence type="ECO:0000313" key="3">
    <source>
        <dbReference type="Proteomes" id="UP000248857"/>
    </source>
</evidence>
<reference evidence="2 3" key="1">
    <citation type="journal article" date="2018" name="Sci. Rep.">
        <title>A novel species of the marine cyanobacterium Acaryochloris with a unique pigment content and lifestyle.</title>
        <authorList>
            <person name="Partensky F."/>
            <person name="Six C."/>
            <person name="Ratin M."/>
            <person name="Garczarek L."/>
            <person name="Vaulot D."/>
            <person name="Probert I."/>
            <person name="Calteau A."/>
            <person name="Gourvil P."/>
            <person name="Marie D."/>
            <person name="Grebert T."/>
            <person name="Bouchier C."/>
            <person name="Le Panse S."/>
            <person name="Gachenot M."/>
            <person name="Rodriguez F."/>
            <person name="Garrido J.L."/>
        </authorList>
    </citation>
    <scope>NUCLEOTIDE SEQUENCE [LARGE SCALE GENOMIC DNA]</scope>
    <source>
        <strain evidence="2 3">RCC1774</strain>
    </source>
</reference>
<dbReference type="EMBL" id="PQWO01000052">
    <property type="protein sequence ID" value="PZD70190.1"/>
    <property type="molecule type" value="Genomic_DNA"/>
</dbReference>
<name>A0A2W1J6I9_9CYAN</name>
<accession>A0A2W1J6I9</accession>
<dbReference type="Pfam" id="PF13744">
    <property type="entry name" value="HTH_37"/>
    <property type="match status" value="1"/>
</dbReference>
<dbReference type="InterPro" id="IPR010982">
    <property type="entry name" value="Lambda_DNA-bd_dom_sf"/>
</dbReference>
<organism evidence="2 3">
    <name type="scientific">Acaryochloris thomasi RCC1774</name>
    <dbReference type="NCBI Taxonomy" id="1764569"/>
    <lineage>
        <taxon>Bacteria</taxon>
        <taxon>Bacillati</taxon>
        <taxon>Cyanobacteriota</taxon>
        <taxon>Cyanophyceae</taxon>
        <taxon>Acaryochloridales</taxon>
        <taxon>Acaryochloridaceae</taxon>
        <taxon>Acaryochloris</taxon>
        <taxon>Acaryochloris thomasi</taxon>
    </lineage>
</organism>
<dbReference type="GO" id="GO:0003677">
    <property type="term" value="F:DNA binding"/>
    <property type="evidence" value="ECO:0007669"/>
    <property type="project" value="InterPro"/>
</dbReference>
<evidence type="ECO:0000259" key="1">
    <source>
        <dbReference type="PROSITE" id="PS50943"/>
    </source>
</evidence>
<dbReference type="SMART" id="SM00530">
    <property type="entry name" value="HTH_XRE"/>
    <property type="match status" value="1"/>
</dbReference>
<dbReference type="AlphaFoldDB" id="A0A2W1J6I9"/>
<dbReference type="RefSeq" id="WP_110989255.1">
    <property type="nucleotide sequence ID" value="NZ_CAWNWM010000052.1"/>
</dbReference>
<protein>
    <recommendedName>
        <fullName evidence="1">HTH cro/C1-type domain-containing protein</fullName>
    </recommendedName>
</protein>
<feature type="domain" description="HTH cro/C1-type" evidence="1">
    <location>
        <begin position="38"/>
        <end position="93"/>
    </location>
</feature>
<dbReference type="PROSITE" id="PS50943">
    <property type="entry name" value="HTH_CROC1"/>
    <property type="match status" value="1"/>
</dbReference>
<comment type="caution">
    <text evidence="2">The sequence shown here is derived from an EMBL/GenBank/DDBJ whole genome shotgun (WGS) entry which is preliminary data.</text>
</comment>
<dbReference type="Proteomes" id="UP000248857">
    <property type="component" value="Unassembled WGS sequence"/>
</dbReference>
<dbReference type="OrthoDB" id="572992at2"/>
<sequence>MAKTSDALKILGQLNPSDPELQEMVQEASVNAEVAQLIYAARTQANLTQKQLAELIGTQQPVIARLEDADYEGHSLSMLQRIAQALNRRVEIALVPLEDDSAFALQR</sequence>
<evidence type="ECO:0000313" key="2">
    <source>
        <dbReference type="EMBL" id="PZD70190.1"/>
    </source>
</evidence>
<dbReference type="Gene3D" id="1.10.260.40">
    <property type="entry name" value="lambda repressor-like DNA-binding domains"/>
    <property type="match status" value="1"/>
</dbReference>
<proteinExistence type="predicted"/>
<dbReference type="InterPro" id="IPR001387">
    <property type="entry name" value="Cro/C1-type_HTH"/>
</dbReference>
<gene>
    <name evidence="2" type="ORF">C1752_17096</name>
</gene>
<dbReference type="InterPro" id="IPR039554">
    <property type="entry name" value="HigA2-like_HTH"/>
</dbReference>
<keyword evidence="3" id="KW-1185">Reference proteome</keyword>
<dbReference type="SUPFAM" id="SSF47413">
    <property type="entry name" value="lambda repressor-like DNA-binding domains"/>
    <property type="match status" value="1"/>
</dbReference>